<evidence type="ECO:0000313" key="2">
    <source>
        <dbReference type="Proteomes" id="UP000813461"/>
    </source>
</evidence>
<dbReference type="AlphaFoldDB" id="A0A8K0W488"/>
<accession>A0A8K0W488</accession>
<keyword evidence="2" id="KW-1185">Reference proteome</keyword>
<evidence type="ECO:0000313" key="1">
    <source>
        <dbReference type="EMBL" id="KAH7094658.1"/>
    </source>
</evidence>
<dbReference type="PANTHER" id="PTHR42052:SF1">
    <property type="entry name" value="ABM DOMAIN-CONTAINING PROTEIN"/>
    <property type="match status" value="1"/>
</dbReference>
<proteinExistence type="predicted"/>
<name>A0A8K0W488_9PLEO</name>
<dbReference type="Proteomes" id="UP000813461">
    <property type="component" value="Unassembled WGS sequence"/>
</dbReference>
<dbReference type="OrthoDB" id="3542212at2759"/>
<reference evidence="1" key="1">
    <citation type="journal article" date="2021" name="Nat. Commun.">
        <title>Genetic determinants of endophytism in the Arabidopsis root mycobiome.</title>
        <authorList>
            <person name="Mesny F."/>
            <person name="Miyauchi S."/>
            <person name="Thiergart T."/>
            <person name="Pickel B."/>
            <person name="Atanasova L."/>
            <person name="Karlsson M."/>
            <person name="Huettel B."/>
            <person name="Barry K.W."/>
            <person name="Haridas S."/>
            <person name="Chen C."/>
            <person name="Bauer D."/>
            <person name="Andreopoulos W."/>
            <person name="Pangilinan J."/>
            <person name="LaButti K."/>
            <person name="Riley R."/>
            <person name="Lipzen A."/>
            <person name="Clum A."/>
            <person name="Drula E."/>
            <person name="Henrissat B."/>
            <person name="Kohler A."/>
            <person name="Grigoriev I.V."/>
            <person name="Martin F.M."/>
            <person name="Hacquard S."/>
        </authorList>
    </citation>
    <scope>NUCLEOTIDE SEQUENCE</scope>
    <source>
        <strain evidence="1">MPI-SDFR-AT-0120</strain>
    </source>
</reference>
<comment type="caution">
    <text evidence="1">The sequence shown here is derived from an EMBL/GenBank/DDBJ whole genome shotgun (WGS) entry which is preliminary data.</text>
</comment>
<protein>
    <submittedName>
        <fullName evidence="1">Uncharacterized protein</fullName>
    </submittedName>
</protein>
<gene>
    <name evidence="1" type="ORF">FB567DRAFT_9340</name>
</gene>
<dbReference type="PANTHER" id="PTHR42052">
    <property type="entry name" value="ABM DOMAIN-CONTAINING PROTEIN"/>
    <property type="match status" value="1"/>
</dbReference>
<dbReference type="EMBL" id="JAGMVJ010000001">
    <property type="protein sequence ID" value="KAH7094658.1"/>
    <property type="molecule type" value="Genomic_DNA"/>
</dbReference>
<organism evidence="1 2">
    <name type="scientific">Paraphoma chrysanthemicola</name>
    <dbReference type="NCBI Taxonomy" id="798071"/>
    <lineage>
        <taxon>Eukaryota</taxon>
        <taxon>Fungi</taxon>
        <taxon>Dikarya</taxon>
        <taxon>Ascomycota</taxon>
        <taxon>Pezizomycotina</taxon>
        <taxon>Dothideomycetes</taxon>
        <taxon>Pleosporomycetidae</taxon>
        <taxon>Pleosporales</taxon>
        <taxon>Pleosporineae</taxon>
        <taxon>Phaeosphaeriaceae</taxon>
        <taxon>Paraphoma</taxon>
    </lineage>
</organism>
<sequence length="111" mass="11957">MAVLEVTQLCLSGFHASDAQLLGSLSVVLVKPQTSSKAYSCVEDPTKLYILGIWPTLEAHLIFLASPGRHEVLGPQEAMLKLQWTIQVGLDSMSSLPLVAPILALEKCEVA</sequence>